<feature type="transmembrane region" description="Helical" evidence="1">
    <location>
        <begin position="175"/>
        <end position="196"/>
    </location>
</feature>
<accession>A0A7S3LHH9</accession>
<organism evidence="2">
    <name type="scientific">Aplanochytrium stocchinoi</name>
    <dbReference type="NCBI Taxonomy" id="215587"/>
    <lineage>
        <taxon>Eukaryota</taxon>
        <taxon>Sar</taxon>
        <taxon>Stramenopiles</taxon>
        <taxon>Bigyra</taxon>
        <taxon>Labyrinthulomycetes</taxon>
        <taxon>Thraustochytrida</taxon>
        <taxon>Thraustochytriidae</taxon>
        <taxon>Aplanochytrium</taxon>
    </lineage>
</organism>
<dbReference type="EMBL" id="HBIN01001870">
    <property type="protein sequence ID" value="CAE0430826.1"/>
    <property type="molecule type" value="Transcribed_RNA"/>
</dbReference>
<sequence>MRCAGVHISDEMNSLQSCSLSNLTPSVSAASLALGDLSLQDKAFKSKVNNGAPLYRNRKTCEVPTVNINDGILLHKSNVDKFDRIRCYAPSHTPYYSAVSVQSLYLSKRRRKIPEVKQEQTIDKTQKLLKDCPGTSYRTVIKLREDEKYWSVDENGVITTESFFRNNKKKSERSWFSVMFEFVTLFCVVMLAFVFYPEFKAVLIRQMDDVYK</sequence>
<gene>
    <name evidence="2" type="ORF">ASTO00021_LOCUS1182</name>
</gene>
<reference evidence="2" key="1">
    <citation type="submission" date="2021-01" db="EMBL/GenBank/DDBJ databases">
        <authorList>
            <person name="Corre E."/>
            <person name="Pelletier E."/>
            <person name="Niang G."/>
            <person name="Scheremetjew M."/>
            <person name="Finn R."/>
            <person name="Kale V."/>
            <person name="Holt S."/>
            <person name="Cochrane G."/>
            <person name="Meng A."/>
            <person name="Brown T."/>
            <person name="Cohen L."/>
        </authorList>
    </citation>
    <scope>NUCLEOTIDE SEQUENCE</scope>
    <source>
        <strain evidence="2">GSBS06</strain>
    </source>
</reference>
<evidence type="ECO:0000313" key="2">
    <source>
        <dbReference type="EMBL" id="CAE0430826.1"/>
    </source>
</evidence>
<name>A0A7S3LHH9_9STRA</name>
<keyword evidence="1" id="KW-1133">Transmembrane helix</keyword>
<keyword evidence="1" id="KW-0472">Membrane</keyword>
<dbReference type="AlphaFoldDB" id="A0A7S3LHH9"/>
<protein>
    <submittedName>
        <fullName evidence="2">Uncharacterized protein</fullName>
    </submittedName>
</protein>
<evidence type="ECO:0000256" key="1">
    <source>
        <dbReference type="SAM" id="Phobius"/>
    </source>
</evidence>
<proteinExistence type="predicted"/>
<keyword evidence="1" id="KW-0812">Transmembrane</keyword>